<evidence type="ECO:0000256" key="1">
    <source>
        <dbReference type="SAM" id="MobiDB-lite"/>
    </source>
</evidence>
<dbReference type="EMBL" id="CM004404">
    <property type="protein sequence ID" value="OAY23890.1"/>
    <property type="molecule type" value="Genomic_DNA"/>
</dbReference>
<protein>
    <submittedName>
        <fullName evidence="2">Uncharacterized protein</fullName>
    </submittedName>
</protein>
<feature type="compositionally biased region" description="Basic residues" evidence="1">
    <location>
        <begin position="33"/>
        <end position="45"/>
    </location>
</feature>
<dbReference type="AlphaFoldDB" id="A0A2C9U2V2"/>
<gene>
    <name evidence="2" type="ORF">MANES_18G115600</name>
</gene>
<proteinExistence type="predicted"/>
<feature type="region of interest" description="Disordered" evidence="1">
    <location>
        <begin position="1"/>
        <end position="48"/>
    </location>
</feature>
<name>A0A2C9U2V2_MANES</name>
<accession>A0A2C9U2V2</accession>
<sequence>MGCFGKRNSEKKQNPYQTPAGATNPPRQPHYGGARKGKSHSKHSHGVGAVTAGVTAAVVASSAASSGAGACGGGGCAV</sequence>
<evidence type="ECO:0000313" key="2">
    <source>
        <dbReference type="EMBL" id="OAY23890.1"/>
    </source>
</evidence>
<reference evidence="2" key="1">
    <citation type="submission" date="2016-02" db="EMBL/GenBank/DDBJ databases">
        <title>WGS assembly of Manihot esculenta.</title>
        <authorList>
            <person name="Bredeson J.V."/>
            <person name="Prochnik S.E."/>
            <person name="Lyons J.B."/>
            <person name="Schmutz J."/>
            <person name="Grimwood J."/>
            <person name="Vrebalov J."/>
            <person name="Bart R.S."/>
            <person name="Amuge T."/>
            <person name="Ferguson M.E."/>
            <person name="Green R."/>
            <person name="Putnam N."/>
            <person name="Stites J."/>
            <person name="Rounsley S."/>
            <person name="Rokhsar D.S."/>
        </authorList>
    </citation>
    <scope>NUCLEOTIDE SEQUENCE [LARGE SCALE GENOMIC DNA]</scope>
    <source>
        <tissue evidence="2">Leaf</tissue>
    </source>
</reference>
<organism evidence="2">
    <name type="scientific">Manihot esculenta</name>
    <name type="common">Cassava</name>
    <name type="synonym">Jatropha manihot</name>
    <dbReference type="NCBI Taxonomy" id="3983"/>
    <lineage>
        <taxon>Eukaryota</taxon>
        <taxon>Viridiplantae</taxon>
        <taxon>Streptophyta</taxon>
        <taxon>Embryophyta</taxon>
        <taxon>Tracheophyta</taxon>
        <taxon>Spermatophyta</taxon>
        <taxon>Magnoliopsida</taxon>
        <taxon>eudicotyledons</taxon>
        <taxon>Gunneridae</taxon>
        <taxon>Pentapetalae</taxon>
        <taxon>rosids</taxon>
        <taxon>fabids</taxon>
        <taxon>Malpighiales</taxon>
        <taxon>Euphorbiaceae</taxon>
        <taxon>Crotonoideae</taxon>
        <taxon>Manihoteae</taxon>
        <taxon>Manihot</taxon>
    </lineage>
</organism>